<dbReference type="InterPro" id="IPR010131">
    <property type="entry name" value="MdtP/NodT-like"/>
</dbReference>
<feature type="chain" id="PRO_5005465720" evidence="2">
    <location>
        <begin position="25"/>
        <end position="474"/>
    </location>
</feature>
<dbReference type="SUPFAM" id="SSF56954">
    <property type="entry name" value="Outer membrane efflux proteins (OEP)"/>
    <property type="match status" value="1"/>
</dbReference>
<proteinExistence type="inferred from homology"/>
<dbReference type="STRING" id="1391654.AKJ09_01612"/>
<evidence type="ECO:0000256" key="1">
    <source>
        <dbReference type="ARBA" id="ARBA00007613"/>
    </source>
</evidence>
<evidence type="ECO:0000313" key="3">
    <source>
        <dbReference type="EMBL" id="AKU94948.1"/>
    </source>
</evidence>
<dbReference type="Gene3D" id="1.20.1600.10">
    <property type="entry name" value="Outer membrane efflux proteins (OEP)"/>
    <property type="match status" value="1"/>
</dbReference>
<dbReference type="KEGG" id="llu:AKJ09_01612"/>
<evidence type="ECO:0000313" key="4">
    <source>
        <dbReference type="Proteomes" id="UP000064967"/>
    </source>
</evidence>
<sequence length="474" mass="51789">MSWRTFAPVAIAAALLGGCASTSAREPFKNVATEVRARSGHDIRWNQGTDDDKKADDAVDALLRRELTVDGAVQVALLANASLQATFEELAISQADLVQAGLLKNPTFAIGMTAWEAEHISPNLFASVEQDFLDIVTMPMRKRVAATELEATKLAVGDHVLELAAQVREAFYNAMAAEQVSAMRRLVDDASQTAAELARRQHEAGNMSDLALSTQLSLPAQTALDRRRAEGEAAVAREKLNKLMGVWGPRTAWKMAARLPELPKEEASLENLESKAIEQRLDIGAARRNVQAMDYALGLAKTTRWFGSVNVSLEAARLRSTGHFSFGPSVALEIPLFDQRQAQIAKLEAFKRQGESSLRALAVDVRADVRATSARVVTARSVVEQYAKSVVPLREQVVRFSQEQYDAMLLGVYQLIQAKQDEFDAYREYIEALRDYWVARSDLERAVGGRVGAPAPAVANHPAAVVAPPPAHSH</sequence>
<dbReference type="RefSeq" id="WP_146646479.1">
    <property type="nucleotide sequence ID" value="NZ_CP012333.1"/>
</dbReference>
<reference evidence="3 4" key="1">
    <citation type="submission" date="2015-08" db="EMBL/GenBank/DDBJ databases">
        <authorList>
            <person name="Babu N.S."/>
            <person name="Beckwith C.J."/>
            <person name="Beseler K.G."/>
            <person name="Brison A."/>
            <person name="Carone J.V."/>
            <person name="Caskin T.P."/>
            <person name="Diamond M."/>
            <person name="Durham M.E."/>
            <person name="Foxe J.M."/>
            <person name="Go M."/>
            <person name="Henderson B.A."/>
            <person name="Jones I.B."/>
            <person name="McGettigan J.A."/>
            <person name="Micheletti S.J."/>
            <person name="Nasrallah M.E."/>
            <person name="Ortiz D."/>
            <person name="Piller C.R."/>
            <person name="Privatt S.R."/>
            <person name="Schneider S.L."/>
            <person name="Sharp S."/>
            <person name="Smith T.C."/>
            <person name="Stanton J.D."/>
            <person name="Ullery H.E."/>
            <person name="Wilson R.J."/>
            <person name="Serrano M.G."/>
            <person name="Buck G."/>
            <person name="Lee V."/>
            <person name="Wang Y."/>
            <person name="Carvalho R."/>
            <person name="Voegtly L."/>
            <person name="Shi R."/>
            <person name="Duckworth R."/>
            <person name="Johnson A."/>
            <person name="Loviza R."/>
            <person name="Walstead R."/>
            <person name="Shah Z."/>
            <person name="Kiflezghi M."/>
            <person name="Wade K."/>
            <person name="Ball S.L."/>
            <person name="Bradley K.W."/>
            <person name="Asai D.J."/>
            <person name="Bowman C.A."/>
            <person name="Russell D.A."/>
            <person name="Pope W.H."/>
            <person name="Jacobs-Sera D."/>
            <person name="Hendrix R.W."/>
            <person name="Hatfull G.F."/>
        </authorList>
    </citation>
    <scope>NUCLEOTIDE SEQUENCE [LARGE SCALE GENOMIC DNA]</scope>
    <source>
        <strain evidence="3 4">DSM 27648</strain>
    </source>
</reference>
<keyword evidence="2" id="KW-0732">Signal</keyword>
<name>A0A0K1PN42_9BACT</name>
<gene>
    <name evidence="3" type="ORF">AKJ09_01612</name>
</gene>
<dbReference type="PANTHER" id="PTHR30203">
    <property type="entry name" value="OUTER MEMBRANE CATION EFFLUX PROTEIN"/>
    <property type="match status" value="1"/>
</dbReference>
<evidence type="ECO:0000256" key="2">
    <source>
        <dbReference type="SAM" id="SignalP"/>
    </source>
</evidence>
<dbReference type="PROSITE" id="PS51257">
    <property type="entry name" value="PROKAR_LIPOPROTEIN"/>
    <property type="match status" value="1"/>
</dbReference>
<dbReference type="OrthoDB" id="237412at2"/>
<keyword evidence="4" id="KW-1185">Reference proteome</keyword>
<dbReference type="AlphaFoldDB" id="A0A0K1PN42"/>
<accession>A0A0K1PN42</accession>
<feature type="signal peptide" evidence="2">
    <location>
        <begin position="1"/>
        <end position="24"/>
    </location>
</feature>
<dbReference type="EMBL" id="CP012333">
    <property type="protein sequence ID" value="AKU94948.1"/>
    <property type="molecule type" value="Genomic_DNA"/>
</dbReference>
<dbReference type="Pfam" id="PF02321">
    <property type="entry name" value="OEP"/>
    <property type="match status" value="1"/>
</dbReference>
<dbReference type="GO" id="GO:0015562">
    <property type="term" value="F:efflux transmembrane transporter activity"/>
    <property type="evidence" value="ECO:0007669"/>
    <property type="project" value="InterPro"/>
</dbReference>
<dbReference type="PANTHER" id="PTHR30203:SF24">
    <property type="entry name" value="BLR4935 PROTEIN"/>
    <property type="match status" value="1"/>
</dbReference>
<dbReference type="InterPro" id="IPR003423">
    <property type="entry name" value="OMP_efflux"/>
</dbReference>
<dbReference type="Proteomes" id="UP000064967">
    <property type="component" value="Chromosome"/>
</dbReference>
<organism evidence="3 4">
    <name type="scientific">Labilithrix luteola</name>
    <dbReference type="NCBI Taxonomy" id="1391654"/>
    <lineage>
        <taxon>Bacteria</taxon>
        <taxon>Pseudomonadati</taxon>
        <taxon>Myxococcota</taxon>
        <taxon>Polyangia</taxon>
        <taxon>Polyangiales</taxon>
        <taxon>Labilitrichaceae</taxon>
        <taxon>Labilithrix</taxon>
    </lineage>
</organism>
<protein>
    <submittedName>
        <fullName evidence="3">Copper tolerance protein</fullName>
    </submittedName>
</protein>
<comment type="similarity">
    <text evidence="1">Belongs to the outer membrane factor (OMF) (TC 1.B.17) family.</text>
</comment>